<keyword evidence="3" id="KW-1185">Reference proteome</keyword>
<keyword evidence="1" id="KW-0812">Transmembrane</keyword>
<protein>
    <submittedName>
        <fullName evidence="2">Oidioi.mRNA.OKI2018_I69.chr1.g616.t1.cds</fullName>
    </submittedName>
</protein>
<gene>
    <name evidence="2" type="ORF">OKIOD_LOCUS9381</name>
</gene>
<evidence type="ECO:0000313" key="2">
    <source>
        <dbReference type="EMBL" id="CAG5103102.1"/>
    </source>
</evidence>
<organism evidence="2 3">
    <name type="scientific">Oikopleura dioica</name>
    <name type="common">Tunicate</name>
    <dbReference type="NCBI Taxonomy" id="34765"/>
    <lineage>
        <taxon>Eukaryota</taxon>
        <taxon>Metazoa</taxon>
        <taxon>Chordata</taxon>
        <taxon>Tunicata</taxon>
        <taxon>Appendicularia</taxon>
        <taxon>Copelata</taxon>
        <taxon>Oikopleuridae</taxon>
        <taxon>Oikopleura</taxon>
    </lineage>
</organism>
<dbReference type="Proteomes" id="UP001158576">
    <property type="component" value="Chromosome 1"/>
</dbReference>
<evidence type="ECO:0000256" key="1">
    <source>
        <dbReference type="SAM" id="Phobius"/>
    </source>
</evidence>
<keyword evidence="1" id="KW-1133">Transmembrane helix</keyword>
<reference evidence="2 3" key="1">
    <citation type="submission" date="2021-04" db="EMBL/GenBank/DDBJ databases">
        <authorList>
            <person name="Bliznina A."/>
        </authorList>
    </citation>
    <scope>NUCLEOTIDE SEQUENCE [LARGE SCALE GENOMIC DNA]</scope>
</reference>
<evidence type="ECO:0000313" key="3">
    <source>
        <dbReference type="Proteomes" id="UP001158576"/>
    </source>
</evidence>
<keyword evidence="1" id="KW-0472">Membrane</keyword>
<proteinExistence type="predicted"/>
<dbReference type="EMBL" id="OU015566">
    <property type="protein sequence ID" value="CAG5103102.1"/>
    <property type="molecule type" value="Genomic_DNA"/>
</dbReference>
<name>A0ABN7SKE9_OIKDI</name>
<accession>A0ABN7SKE9</accession>
<feature type="transmembrane region" description="Helical" evidence="1">
    <location>
        <begin position="28"/>
        <end position="52"/>
    </location>
</feature>
<sequence>MNETLSEEEIQENEFFDSIAPEWVSREVLFWIICGLLGLVIILSGIICCLICRSGRKNSENGGKKRESSLGIVRSESMSVKYYRPHRREPPEKQPISV</sequence>